<organism evidence="1 2">
    <name type="scientific">Bonamia ostreae</name>
    <dbReference type="NCBI Taxonomy" id="126728"/>
    <lineage>
        <taxon>Eukaryota</taxon>
        <taxon>Sar</taxon>
        <taxon>Rhizaria</taxon>
        <taxon>Endomyxa</taxon>
        <taxon>Ascetosporea</taxon>
        <taxon>Haplosporida</taxon>
        <taxon>Bonamia</taxon>
    </lineage>
</organism>
<protein>
    <submittedName>
        <fullName evidence="1">Uncharacterized protein</fullName>
    </submittedName>
</protein>
<evidence type="ECO:0000313" key="1">
    <source>
        <dbReference type="EMBL" id="MES1922152.1"/>
    </source>
</evidence>
<dbReference type="EMBL" id="JBDODL010002292">
    <property type="protein sequence ID" value="MES1922152.1"/>
    <property type="molecule type" value="Genomic_DNA"/>
</dbReference>
<gene>
    <name evidence="1" type="ORF">MHBO_003668</name>
</gene>
<sequence>MLLDWTFDPDENIFNPLIDSPTEFVQVHGDSFVHSIHFGKSSAYQINLSKSVFEEGIVQKDLKKSIDSFLNNEMSDKLTKWLKNTISAENCRVYRLPFGSFKAPEESEPITMNELKELLRLQNSQTALSPTVIDADISFYPDRIVAGALFKSREPFCSRFEQNVAPNCVDLFQSMRYLEHLADNLGSKNGEKTSLNEIKLREKAFDLKKNLLKAKEWTKKQSQMLNEISTLSLPDASNVFEGMDEEAENGNLIEKNKSYNRKTEDMEKMSFYKIDKSEKKIKDIKMATENMVSVNKVDYKTIVWLCIELTRALEKYSSQTIDSSSEIPKFVVFASFNKNVPTLLSNESHFGDFGPGLRLFCEYL</sequence>
<comment type="caution">
    <text evidence="1">The sequence shown here is derived from an EMBL/GenBank/DDBJ whole genome shotgun (WGS) entry which is preliminary data.</text>
</comment>
<evidence type="ECO:0000313" key="2">
    <source>
        <dbReference type="Proteomes" id="UP001439008"/>
    </source>
</evidence>
<accession>A0ABV2AR81</accession>
<dbReference type="Proteomes" id="UP001439008">
    <property type="component" value="Unassembled WGS sequence"/>
</dbReference>
<keyword evidence="2" id="KW-1185">Reference proteome</keyword>
<name>A0ABV2AR81_9EUKA</name>
<reference evidence="1 2" key="1">
    <citation type="journal article" date="2024" name="BMC Biol.">
        <title>Comparative genomics of Ascetosporea gives new insight into the evolutionary basis for animal parasitism in Rhizaria.</title>
        <authorList>
            <person name="Hiltunen Thoren M."/>
            <person name="Onut-Brannstrom I."/>
            <person name="Alfjorden A."/>
            <person name="Peckova H."/>
            <person name="Swords F."/>
            <person name="Hooper C."/>
            <person name="Holzer A.S."/>
            <person name="Bass D."/>
            <person name="Burki F."/>
        </authorList>
    </citation>
    <scope>NUCLEOTIDE SEQUENCE [LARGE SCALE GENOMIC DNA]</scope>
    <source>
        <strain evidence="1">20-A016</strain>
    </source>
</reference>
<proteinExistence type="predicted"/>